<protein>
    <submittedName>
        <fullName evidence="5">Regulatory protein YeiL</fullName>
    </submittedName>
</protein>
<name>A0A1C6FKK2_9FIRM</name>
<dbReference type="SUPFAM" id="SSF46785">
    <property type="entry name" value="Winged helix' DNA-binding domain"/>
    <property type="match status" value="1"/>
</dbReference>
<dbReference type="AlphaFoldDB" id="A0A1C6FKK2"/>
<dbReference type="GO" id="GO:0003677">
    <property type="term" value="F:DNA binding"/>
    <property type="evidence" value="ECO:0007669"/>
    <property type="project" value="UniProtKB-KW"/>
</dbReference>
<keyword evidence="2" id="KW-0238">DNA-binding</keyword>
<dbReference type="GO" id="GO:0005829">
    <property type="term" value="C:cytosol"/>
    <property type="evidence" value="ECO:0007669"/>
    <property type="project" value="TreeGrafter"/>
</dbReference>
<dbReference type="InterPro" id="IPR018490">
    <property type="entry name" value="cNMP-bd_dom_sf"/>
</dbReference>
<gene>
    <name evidence="5" type="primary">yeiL_1</name>
    <name evidence="5" type="ORF">SAMEA3545359_00016</name>
</gene>
<accession>A0A1C6FKK2</accession>
<dbReference type="Pfam" id="PF00027">
    <property type="entry name" value="cNMP_binding"/>
    <property type="match status" value="1"/>
</dbReference>
<dbReference type="InterPro" id="IPR000595">
    <property type="entry name" value="cNMP-bd_dom"/>
</dbReference>
<keyword evidence="1" id="KW-0805">Transcription regulation</keyword>
<dbReference type="PANTHER" id="PTHR24567:SF26">
    <property type="entry name" value="REGULATORY PROTEIN YEIL"/>
    <property type="match status" value="1"/>
</dbReference>
<proteinExistence type="predicted"/>
<dbReference type="CDD" id="cd00038">
    <property type="entry name" value="CAP_ED"/>
    <property type="match status" value="1"/>
</dbReference>
<dbReference type="SUPFAM" id="SSF51206">
    <property type="entry name" value="cAMP-binding domain-like"/>
    <property type="match status" value="1"/>
</dbReference>
<dbReference type="Gene3D" id="2.60.120.10">
    <property type="entry name" value="Jelly Rolls"/>
    <property type="match status" value="1"/>
</dbReference>
<dbReference type="InterPro" id="IPR036390">
    <property type="entry name" value="WH_DNA-bd_sf"/>
</dbReference>
<dbReference type="InterPro" id="IPR012318">
    <property type="entry name" value="HTH_CRP"/>
</dbReference>
<evidence type="ECO:0000313" key="5">
    <source>
        <dbReference type="EMBL" id="SCJ33623.1"/>
    </source>
</evidence>
<dbReference type="InterPro" id="IPR050397">
    <property type="entry name" value="Env_Response_Regulators"/>
</dbReference>
<dbReference type="GO" id="GO:0003700">
    <property type="term" value="F:DNA-binding transcription factor activity"/>
    <property type="evidence" value="ECO:0007669"/>
    <property type="project" value="TreeGrafter"/>
</dbReference>
<evidence type="ECO:0000256" key="3">
    <source>
        <dbReference type="ARBA" id="ARBA00023163"/>
    </source>
</evidence>
<reference evidence="5" key="1">
    <citation type="submission" date="2015-09" db="EMBL/GenBank/DDBJ databases">
        <authorList>
            <consortium name="Pathogen Informatics"/>
        </authorList>
    </citation>
    <scope>NUCLEOTIDE SEQUENCE</scope>
    <source>
        <strain evidence="5">2789STDY5834896</strain>
    </source>
</reference>
<evidence type="ECO:0000256" key="2">
    <source>
        <dbReference type="ARBA" id="ARBA00023125"/>
    </source>
</evidence>
<evidence type="ECO:0000256" key="1">
    <source>
        <dbReference type="ARBA" id="ARBA00023015"/>
    </source>
</evidence>
<keyword evidence="3" id="KW-0804">Transcription</keyword>
<dbReference type="Pfam" id="PF13545">
    <property type="entry name" value="HTH_Crp_2"/>
    <property type="match status" value="1"/>
</dbReference>
<dbReference type="EMBL" id="FMHG01000001">
    <property type="protein sequence ID" value="SCJ33623.1"/>
    <property type="molecule type" value="Genomic_DNA"/>
</dbReference>
<dbReference type="PROSITE" id="PS50042">
    <property type="entry name" value="CNMP_BINDING_3"/>
    <property type="match status" value="1"/>
</dbReference>
<dbReference type="InterPro" id="IPR014710">
    <property type="entry name" value="RmlC-like_jellyroll"/>
</dbReference>
<evidence type="ECO:0000259" key="4">
    <source>
        <dbReference type="PROSITE" id="PS50042"/>
    </source>
</evidence>
<organism evidence="5">
    <name type="scientific">uncultured Anaerotruncus sp</name>
    <dbReference type="NCBI Taxonomy" id="905011"/>
    <lineage>
        <taxon>Bacteria</taxon>
        <taxon>Bacillati</taxon>
        <taxon>Bacillota</taxon>
        <taxon>Clostridia</taxon>
        <taxon>Eubacteriales</taxon>
        <taxon>Oscillospiraceae</taxon>
        <taxon>Anaerotruncus</taxon>
        <taxon>environmental samples</taxon>
    </lineage>
</organism>
<feature type="domain" description="Cyclic nucleotide-binding" evidence="4">
    <location>
        <begin position="36"/>
        <end position="135"/>
    </location>
</feature>
<dbReference type="PANTHER" id="PTHR24567">
    <property type="entry name" value="CRP FAMILY TRANSCRIPTIONAL REGULATORY PROTEIN"/>
    <property type="match status" value="1"/>
</dbReference>
<sequence length="227" mass="24943">MQCTRDQKEIQAQIARIGLRAQLPHIDSYQPVLCTFYRGEVVCGQQQPLPYLYIVTLGQLMGSIAAPSGGAVSYLSCGPGDMAGELELIGGGCCMAQMQATCRTRCLRIDLGVYRDTVRQDPAMLRLICQNLAHKLAATAQSSTQNLLLPLPQRLAGKLLAGQKDGIYCQNLSRLALIMGVSYRHLLRCLSQMVERGLLQRAGRGRFLLVDPDALRRLADGVRSRQL</sequence>